<evidence type="ECO:0000313" key="2">
    <source>
        <dbReference type="EMBL" id="SLM48940.1"/>
    </source>
</evidence>
<feature type="signal peptide" evidence="1">
    <location>
        <begin position="1"/>
        <end position="20"/>
    </location>
</feature>
<accession>A0A1W1I7G1</accession>
<feature type="chain" id="PRO_5013184479" evidence="1">
    <location>
        <begin position="21"/>
        <end position="209"/>
    </location>
</feature>
<sequence length="209" mass="23402">MRTFLTTTAFIMCCSGPSMAQIQEPLPSPTFTIPFDEIDEAELQAEVSGQVTAFLQTVHAHLGKDRAALRTSVVGDVREDDQSKLIYLRNIGDHGVLEGYEFSRDTLAHGQYVLLQRPLNGLNEFIGYYLALKRTLTDTYGAPTDDHVVWDNDLYQPLPDYWGVAVMIGHLRYHATWNTPDGTVTLELTGARHSRLSVDYRIRDAGALT</sequence>
<dbReference type="AlphaFoldDB" id="A0A1W1I7G1"/>
<evidence type="ECO:0000313" key="3">
    <source>
        <dbReference type="Proteomes" id="UP000192042"/>
    </source>
</evidence>
<dbReference type="EMBL" id="LT828648">
    <property type="protein sequence ID" value="SLM48940.1"/>
    <property type="molecule type" value="Genomic_DNA"/>
</dbReference>
<evidence type="ECO:0000256" key="1">
    <source>
        <dbReference type="SAM" id="SignalP"/>
    </source>
</evidence>
<organism evidence="2 3">
    <name type="scientific">Nitrospira japonica</name>
    <dbReference type="NCBI Taxonomy" id="1325564"/>
    <lineage>
        <taxon>Bacteria</taxon>
        <taxon>Pseudomonadati</taxon>
        <taxon>Nitrospirota</taxon>
        <taxon>Nitrospiria</taxon>
        <taxon>Nitrospirales</taxon>
        <taxon>Nitrospiraceae</taxon>
        <taxon>Nitrospira</taxon>
    </lineage>
</organism>
<dbReference type="STRING" id="1325564.NSJP_2773"/>
<dbReference type="OrthoDB" id="5126154at2"/>
<gene>
    <name evidence="2" type="ORF">NSJP_2773</name>
</gene>
<proteinExistence type="predicted"/>
<dbReference type="RefSeq" id="WP_155970167.1">
    <property type="nucleotide sequence ID" value="NZ_LT828648.1"/>
</dbReference>
<reference evidence="2 3" key="1">
    <citation type="submission" date="2017-03" db="EMBL/GenBank/DDBJ databases">
        <authorList>
            <person name="Afonso C.L."/>
            <person name="Miller P.J."/>
            <person name="Scott M.A."/>
            <person name="Spackman E."/>
            <person name="Goraichik I."/>
            <person name="Dimitrov K.M."/>
            <person name="Suarez D.L."/>
            <person name="Swayne D.E."/>
        </authorList>
    </citation>
    <scope>NUCLEOTIDE SEQUENCE [LARGE SCALE GENOMIC DNA]</scope>
    <source>
        <strain evidence="2">Genome sequencing of Nitrospira japonica strain NJ11</strain>
    </source>
</reference>
<dbReference type="KEGG" id="nja:NSJP_2773"/>
<dbReference type="Proteomes" id="UP000192042">
    <property type="component" value="Chromosome I"/>
</dbReference>
<name>A0A1W1I7G1_9BACT</name>
<keyword evidence="3" id="KW-1185">Reference proteome</keyword>
<protein>
    <submittedName>
        <fullName evidence="2">Uncharacterized protein</fullName>
    </submittedName>
</protein>
<keyword evidence="1" id="KW-0732">Signal</keyword>